<proteinExistence type="inferred from homology"/>
<reference evidence="8 9" key="1">
    <citation type="submission" date="2020-12" db="EMBL/GenBank/DDBJ databases">
        <title>Metabolic potential, ecology and presence of endohyphal bacteria is reflected in genomic diversity of Mucoromycotina.</title>
        <authorList>
            <person name="Muszewska A."/>
            <person name="Okrasinska A."/>
            <person name="Steczkiewicz K."/>
            <person name="Drgas O."/>
            <person name="Orlowska M."/>
            <person name="Perlinska-Lenart U."/>
            <person name="Aleksandrzak-Piekarczyk T."/>
            <person name="Szatraj K."/>
            <person name="Zielenkiewicz U."/>
            <person name="Pilsyk S."/>
            <person name="Malc E."/>
            <person name="Mieczkowski P."/>
            <person name="Kruszewska J.S."/>
            <person name="Biernat P."/>
            <person name="Pawlowska J."/>
        </authorList>
    </citation>
    <scope>NUCLEOTIDE SEQUENCE [LARGE SCALE GENOMIC DNA]</scope>
    <source>
        <strain evidence="8 9">CBS 142.35</strain>
    </source>
</reference>
<feature type="compositionally biased region" description="Low complexity" evidence="6">
    <location>
        <begin position="169"/>
        <end position="196"/>
    </location>
</feature>
<evidence type="ECO:0000256" key="2">
    <source>
        <dbReference type="ARBA" id="ARBA00022737"/>
    </source>
</evidence>
<gene>
    <name evidence="8" type="ORF">INT45_009916</name>
</gene>
<accession>A0A8H7VAT2</accession>
<comment type="function">
    <text evidence="3">Regulates mitochondrial small subunit maturation by controlling 15S rRNA 5'-end processing. Localizes to the 5' precursor of the 15S rRNA in a position that is subsequently occupied by mS47 in the mature yeast mtSSU. Uses structure and sequence-specific RNA recognition, binding to a single-stranded region of the precursor and specifically recognizing bases -6 to -1. The exchange of Ccm1 for mS47 is coupled to the irreversible removal of precursor rRNA that is accompanied by conformational changes of the mitoribosomal proteins uS5m and mS26. These conformational changes signal completion of 5'-end rRNA processing through protection of the mature 5'-end of the 15S rRNA and stabilization of mS47. The removal of the 5' precursor together with the dissociation of Ccm1 may be catalyzed by the 5'-3' exoribonuclease Pet127. Involved in the specific removal of group I introns in mitochondrial encoded transcripts.</text>
</comment>
<dbReference type="PANTHER" id="PTHR47447:SF21">
    <property type="entry name" value="PENTACOTRIPEPTIDE-REPEAT REGION OF PRORP DOMAIN-CONTAINING PROTEIN"/>
    <property type="match status" value="1"/>
</dbReference>
<dbReference type="EMBL" id="JAEPRB010000415">
    <property type="protein sequence ID" value="KAG2216366.1"/>
    <property type="molecule type" value="Genomic_DNA"/>
</dbReference>
<feature type="domain" description="PROP1-like PPR" evidence="7">
    <location>
        <begin position="428"/>
        <end position="533"/>
    </location>
</feature>
<dbReference type="PANTHER" id="PTHR47447">
    <property type="entry name" value="OS03G0856100 PROTEIN"/>
    <property type="match status" value="1"/>
</dbReference>
<feature type="repeat" description="PPR" evidence="5">
    <location>
        <begin position="489"/>
        <end position="523"/>
    </location>
</feature>
<dbReference type="InterPro" id="IPR033443">
    <property type="entry name" value="PROP1-like_PPR_dom"/>
</dbReference>
<evidence type="ECO:0000256" key="5">
    <source>
        <dbReference type="PROSITE-ProRule" id="PRU00708"/>
    </source>
</evidence>
<feature type="region of interest" description="Disordered" evidence="6">
    <location>
        <begin position="165"/>
        <end position="203"/>
    </location>
</feature>
<comment type="similarity">
    <text evidence="1">Belongs to the CCM1 family.</text>
</comment>
<evidence type="ECO:0000256" key="4">
    <source>
        <dbReference type="ARBA" id="ARBA00044511"/>
    </source>
</evidence>
<keyword evidence="9" id="KW-1185">Reference proteome</keyword>
<feature type="repeat" description="PPR" evidence="5">
    <location>
        <begin position="417"/>
        <end position="451"/>
    </location>
</feature>
<evidence type="ECO:0000256" key="1">
    <source>
        <dbReference type="ARBA" id="ARBA00006192"/>
    </source>
</evidence>
<dbReference type="Proteomes" id="UP000646827">
    <property type="component" value="Unassembled WGS sequence"/>
</dbReference>
<organism evidence="8 9">
    <name type="scientific">Circinella minor</name>
    <dbReference type="NCBI Taxonomy" id="1195481"/>
    <lineage>
        <taxon>Eukaryota</taxon>
        <taxon>Fungi</taxon>
        <taxon>Fungi incertae sedis</taxon>
        <taxon>Mucoromycota</taxon>
        <taxon>Mucoromycotina</taxon>
        <taxon>Mucoromycetes</taxon>
        <taxon>Mucorales</taxon>
        <taxon>Lichtheimiaceae</taxon>
        <taxon>Circinella</taxon>
    </lineage>
</organism>
<dbReference type="PROSITE" id="PS51375">
    <property type="entry name" value="PPR"/>
    <property type="match status" value="3"/>
</dbReference>
<dbReference type="Pfam" id="PF01535">
    <property type="entry name" value="PPR"/>
    <property type="match status" value="1"/>
</dbReference>
<evidence type="ECO:0000313" key="8">
    <source>
        <dbReference type="EMBL" id="KAG2216366.1"/>
    </source>
</evidence>
<feature type="repeat" description="PPR" evidence="5">
    <location>
        <begin position="653"/>
        <end position="687"/>
    </location>
</feature>
<feature type="region of interest" description="Disordered" evidence="6">
    <location>
        <begin position="599"/>
        <end position="627"/>
    </location>
</feature>
<evidence type="ECO:0000256" key="6">
    <source>
        <dbReference type="SAM" id="MobiDB-lite"/>
    </source>
</evidence>
<dbReference type="InterPro" id="IPR011990">
    <property type="entry name" value="TPR-like_helical_dom_sf"/>
</dbReference>
<sequence>MVHLHCGRLHSITRKHAHRHLLQQWQLFLLNELENLSITTTTRSPVTTTTTTTLRRTFSSCACRESKQQQLETTTLNNVERILEKRNNQRRIPHHISAKFDKHVLPPQSMSSAITIRSHLENGDRTRALEAFEAIAFLPSREHGIPRAIAQQLLACLRAEIRGEGTSHNKNNSKNNNENNNNNKQNNYRQQQQQQQPIRSHYKAKQLQRRYQRQLELLLTHVRSLDYFWDDNEFRVILELFDRMDLVERAEVIFRDREIYCDQPITMFTYNKLAAAYLRRIKAWDYDKREQMRYMDKLDTLIKSATSKHGLKPDVVTFNLLLSARARIMLNYNDVGSSSVSSSRVHRNMGNNHLQAVEALFEEMEKQNVKPNDRTLNIALDIYGKLENNLLLPTKNNMDEMLSTLLKSVGKEGDGPDVITYSTTIRNAILQRDMYTAEKTFRAMVEKGVMPNEFVFSHLVVGYVQLGDMEKAHDVIRLMQTSPFGLHPTVHVFTPVIQGYARSFEYDKAYNIFSEMVDQGIPANLTTYTILATMFVDSPIYGNPAQAIHVLRGLSKMPSLSTSSSLNHVEEEEEGEGILDQAALTLLIEAHGLAGARNLDVTTKNNDNTSQQQQDGESSRKSSTSSFLSRRELHARAARDCYDIILQQYNKPDHLAHTALLTAYARLGLPDKAWEFWQQLKETDTLLTTIHYNALFMGIVNLQDWYPTAKNVFDEMRQQKSTVPDVATYDLLIHGAFEACDLDWIRDLWNLPCRPRLVLYNDNNMNEELQEQEEYHDEEINSLLVRTYYYALYSMMAAEDMNGALDIFKEFKKLPYPPASATIWSHRIYQLAQRFSSQ</sequence>
<comment type="subunit">
    <text evidence="4">Binds to mitochondrial small subunit 15S rRNA.</text>
</comment>
<evidence type="ECO:0000259" key="7">
    <source>
        <dbReference type="Pfam" id="PF17177"/>
    </source>
</evidence>
<dbReference type="Gene3D" id="1.25.40.10">
    <property type="entry name" value="Tetratricopeptide repeat domain"/>
    <property type="match status" value="3"/>
</dbReference>
<feature type="compositionally biased region" description="Polar residues" evidence="6">
    <location>
        <begin position="600"/>
        <end position="616"/>
    </location>
</feature>
<dbReference type="Pfam" id="PF17177">
    <property type="entry name" value="PPR_long"/>
    <property type="match status" value="1"/>
</dbReference>
<name>A0A8H7VAT2_9FUNG</name>
<evidence type="ECO:0000256" key="3">
    <source>
        <dbReference type="ARBA" id="ARBA00044493"/>
    </source>
</evidence>
<dbReference type="OrthoDB" id="185373at2759"/>
<evidence type="ECO:0000313" key="9">
    <source>
        <dbReference type="Proteomes" id="UP000646827"/>
    </source>
</evidence>
<comment type="caution">
    <text evidence="8">The sequence shown here is derived from an EMBL/GenBank/DDBJ whole genome shotgun (WGS) entry which is preliminary data.</text>
</comment>
<dbReference type="NCBIfam" id="TIGR00756">
    <property type="entry name" value="PPR"/>
    <property type="match status" value="2"/>
</dbReference>
<dbReference type="InterPro" id="IPR002885">
    <property type="entry name" value="PPR_rpt"/>
</dbReference>
<keyword evidence="2" id="KW-0677">Repeat</keyword>
<protein>
    <recommendedName>
        <fullName evidence="7">PROP1-like PPR domain-containing protein</fullName>
    </recommendedName>
</protein>
<dbReference type="AlphaFoldDB" id="A0A8H7VAT2"/>